<evidence type="ECO:0000256" key="5">
    <source>
        <dbReference type="ARBA" id="ARBA00038359"/>
    </source>
</evidence>
<reference evidence="9 10" key="1">
    <citation type="journal article" date="2016" name="Sci. Rep.">
        <title>Insights into Adaptations to a Near-Obligate Nematode Endoparasitic Lifestyle from the Finished Genome of Drechmeria coniospora.</title>
        <authorList>
            <person name="Zhang L."/>
            <person name="Zhou Z."/>
            <person name="Guo Q."/>
            <person name="Fokkens L."/>
            <person name="Miskei M."/>
            <person name="Pocsi I."/>
            <person name="Zhang W."/>
            <person name="Chen M."/>
            <person name="Wang L."/>
            <person name="Sun Y."/>
            <person name="Donzelli B.G."/>
            <person name="Gibson D.M."/>
            <person name="Nelson D.R."/>
            <person name="Luo J.G."/>
            <person name="Rep M."/>
            <person name="Liu H."/>
            <person name="Yang S."/>
            <person name="Wang J."/>
            <person name="Krasnoff S.B."/>
            <person name="Xu Y."/>
            <person name="Molnar I."/>
            <person name="Lin M."/>
        </authorList>
    </citation>
    <scope>NUCLEOTIDE SEQUENCE [LARGE SCALE GENOMIC DNA]</scope>
    <source>
        <strain evidence="9 10">ARSEF 6962</strain>
    </source>
</reference>
<comment type="caution">
    <text evidence="9">The sequence shown here is derived from an EMBL/GenBank/DDBJ whole genome shotgun (WGS) entry which is preliminary data.</text>
</comment>
<keyword evidence="4 7" id="KW-0472">Membrane</keyword>
<dbReference type="InParanoid" id="A0A151GNT2"/>
<evidence type="ECO:0000256" key="4">
    <source>
        <dbReference type="ARBA" id="ARBA00023136"/>
    </source>
</evidence>
<dbReference type="EMBL" id="LAYC01000002">
    <property type="protein sequence ID" value="KYK58774.1"/>
    <property type="molecule type" value="Genomic_DNA"/>
</dbReference>
<feature type="transmembrane region" description="Helical" evidence="7">
    <location>
        <begin position="12"/>
        <end position="31"/>
    </location>
</feature>
<name>A0A151GNT2_DRECN</name>
<organism evidence="9 10">
    <name type="scientific">Drechmeria coniospora</name>
    <name type="common">Nematophagous fungus</name>
    <name type="synonym">Meria coniospora</name>
    <dbReference type="NCBI Taxonomy" id="98403"/>
    <lineage>
        <taxon>Eukaryota</taxon>
        <taxon>Fungi</taxon>
        <taxon>Dikarya</taxon>
        <taxon>Ascomycota</taxon>
        <taxon>Pezizomycotina</taxon>
        <taxon>Sordariomycetes</taxon>
        <taxon>Hypocreomycetidae</taxon>
        <taxon>Hypocreales</taxon>
        <taxon>Ophiocordycipitaceae</taxon>
        <taxon>Drechmeria</taxon>
    </lineage>
</organism>
<evidence type="ECO:0000256" key="2">
    <source>
        <dbReference type="ARBA" id="ARBA00022692"/>
    </source>
</evidence>
<evidence type="ECO:0000259" key="8">
    <source>
        <dbReference type="Pfam" id="PF20684"/>
    </source>
</evidence>
<dbReference type="PANTHER" id="PTHR33048">
    <property type="entry name" value="PTH11-LIKE INTEGRAL MEMBRANE PROTEIN (AFU_ORTHOLOGUE AFUA_5G11245)"/>
    <property type="match status" value="1"/>
</dbReference>
<dbReference type="STRING" id="98403.A0A151GNT2"/>
<protein>
    <submittedName>
        <fullName evidence="9">UbiD family decarboxylase</fullName>
    </submittedName>
</protein>
<feature type="compositionally biased region" description="Basic and acidic residues" evidence="6">
    <location>
        <begin position="322"/>
        <end position="338"/>
    </location>
</feature>
<gene>
    <name evidence="9" type="ORF">DCS_05792</name>
</gene>
<accession>A0A151GNT2</accession>
<dbReference type="Proteomes" id="UP000076580">
    <property type="component" value="Chromosome 02"/>
</dbReference>
<feature type="transmembrane region" description="Helical" evidence="7">
    <location>
        <begin position="92"/>
        <end position="117"/>
    </location>
</feature>
<evidence type="ECO:0000313" key="10">
    <source>
        <dbReference type="Proteomes" id="UP000076580"/>
    </source>
</evidence>
<feature type="domain" description="Rhodopsin" evidence="8">
    <location>
        <begin position="25"/>
        <end position="163"/>
    </location>
</feature>
<feature type="transmembrane region" description="Helical" evidence="7">
    <location>
        <begin position="43"/>
        <end position="61"/>
    </location>
</feature>
<keyword evidence="2 7" id="KW-0812">Transmembrane</keyword>
<dbReference type="AlphaFoldDB" id="A0A151GNT2"/>
<evidence type="ECO:0000313" key="9">
    <source>
        <dbReference type="EMBL" id="KYK58774.1"/>
    </source>
</evidence>
<feature type="region of interest" description="Disordered" evidence="6">
    <location>
        <begin position="322"/>
        <end position="367"/>
    </location>
</feature>
<dbReference type="RefSeq" id="XP_040658126.1">
    <property type="nucleotide sequence ID" value="XM_040803093.1"/>
</dbReference>
<dbReference type="PANTHER" id="PTHR33048:SF110">
    <property type="entry name" value="UBID FAMILY DECARBOXYLASE"/>
    <property type="match status" value="1"/>
</dbReference>
<proteinExistence type="inferred from homology"/>
<feature type="transmembrane region" description="Helical" evidence="7">
    <location>
        <begin position="129"/>
        <end position="153"/>
    </location>
</feature>
<feature type="transmembrane region" description="Helical" evidence="7">
    <location>
        <begin position="210"/>
        <end position="233"/>
    </location>
</feature>
<evidence type="ECO:0000256" key="7">
    <source>
        <dbReference type="SAM" id="Phobius"/>
    </source>
</evidence>
<evidence type="ECO:0000256" key="3">
    <source>
        <dbReference type="ARBA" id="ARBA00022989"/>
    </source>
</evidence>
<dbReference type="GeneID" id="63718435"/>
<keyword evidence="3 7" id="KW-1133">Transmembrane helix</keyword>
<comment type="similarity">
    <text evidence="5">Belongs to the SAT4 family.</text>
</comment>
<comment type="subcellular location">
    <subcellularLocation>
        <location evidence="1">Membrane</location>
        <topology evidence="1">Multi-pass membrane protein</topology>
    </subcellularLocation>
</comment>
<dbReference type="Pfam" id="PF20684">
    <property type="entry name" value="Fung_rhodopsin"/>
    <property type="match status" value="1"/>
</dbReference>
<sequence length="367" mass="41168">MELTTSLAVESWILYVVGVVVVVARLVSRSIKLGKWSRLQLDDYLIVFALVNFTGVVVSINEVAKNGSNYMDADAAAALDDHGVQRAVYGSIMTFVLEVFTLTAIWTVKACLLLLYARLTRNTLPKQHLLVKMVAWYCALTYLVAMFMFIFFWCHPTVEYWAVPVRNRRQHAAPRRRPWPADEDRAMRDILAAILNRYCNFSSPNSYVFLFWYVAEVGVAMMVGNLPLCWPIVRLMMGSREATQTPSYQIETIGGEGRKNRRAKPLAAARASIMSIEWGKLDDQECGPTAREAPHSHHAASEQGSQIELVLREHDLSLHDDDAVAAGEEKETASERRVILTGSAEPKGDMDSAMKPVDVISDSQLDR</sequence>
<evidence type="ECO:0000256" key="6">
    <source>
        <dbReference type="SAM" id="MobiDB-lite"/>
    </source>
</evidence>
<dbReference type="GO" id="GO:0016020">
    <property type="term" value="C:membrane"/>
    <property type="evidence" value="ECO:0007669"/>
    <property type="project" value="UniProtKB-SubCell"/>
</dbReference>
<evidence type="ECO:0000256" key="1">
    <source>
        <dbReference type="ARBA" id="ARBA00004141"/>
    </source>
</evidence>
<dbReference type="InterPro" id="IPR052337">
    <property type="entry name" value="SAT4-like"/>
</dbReference>
<keyword evidence="10" id="KW-1185">Reference proteome</keyword>
<dbReference type="InterPro" id="IPR049326">
    <property type="entry name" value="Rhodopsin_dom_fungi"/>
</dbReference>